<accession>A0AAD1UDC2</accession>
<feature type="compositionally biased region" description="Polar residues" evidence="1">
    <location>
        <begin position="7"/>
        <end position="16"/>
    </location>
</feature>
<name>A0AAD1UDC2_EUPCR</name>
<feature type="compositionally biased region" description="Basic residues" evidence="1">
    <location>
        <begin position="34"/>
        <end position="46"/>
    </location>
</feature>
<dbReference type="AlphaFoldDB" id="A0AAD1UDC2"/>
<gene>
    <name evidence="2" type="ORF">ECRASSUSDP1_LOCUS8041</name>
</gene>
<dbReference type="EMBL" id="CAMPGE010007849">
    <property type="protein sequence ID" value="CAI2366767.1"/>
    <property type="molecule type" value="Genomic_DNA"/>
</dbReference>
<feature type="compositionally biased region" description="Basic and acidic residues" evidence="1">
    <location>
        <begin position="97"/>
        <end position="114"/>
    </location>
</feature>
<feature type="region of interest" description="Disordered" evidence="1">
    <location>
        <begin position="298"/>
        <end position="397"/>
    </location>
</feature>
<evidence type="ECO:0000313" key="2">
    <source>
        <dbReference type="EMBL" id="CAI2366767.1"/>
    </source>
</evidence>
<feature type="compositionally biased region" description="Low complexity" evidence="1">
    <location>
        <begin position="84"/>
        <end position="93"/>
    </location>
</feature>
<feature type="compositionally biased region" description="Acidic residues" evidence="1">
    <location>
        <begin position="332"/>
        <end position="349"/>
    </location>
</feature>
<sequence>MEEKRSNYGQIASSEKNTGKYKEGNPQAADKSEHHLRRKSGKKQPNKNKCSSPPTAQTSKTKKRKGADKTLNKSRKRLKKQESLSELSITSSDSPEEEVKLEKESDSCDESKNGDVLSKEKQTLLLLNQILLSTKKFSTDKVVNFEEIVNECQILDDPYHCKELYHEFKNYLLGSPVTSKFENNCKSVILNPTSSKTVTSLPLRLKQHKPEYDKFLQIEEKFTNDVINAYTNLKSDVNLMKEFSKLEKITDNFLSHLTEDVERNAYFQDNPKEPESNLELLMNSIAIGNKLREKSLSHNLPPNMVKDNPDLPSLVSLLPINPKPRCPSPQESEGEGEDEGDDEDDEESISDYFAGVRHEKKPFLKNQPPQNMIRPKNFSMTKQKYGSASFRKKEQKKPVRDPDFKFFEII</sequence>
<proteinExistence type="predicted"/>
<organism evidence="2 3">
    <name type="scientific">Euplotes crassus</name>
    <dbReference type="NCBI Taxonomy" id="5936"/>
    <lineage>
        <taxon>Eukaryota</taxon>
        <taxon>Sar</taxon>
        <taxon>Alveolata</taxon>
        <taxon>Ciliophora</taxon>
        <taxon>Intramacronucleata</taxon>
        <taxon>Spirotrichea</taxon>
        <taxon>Hypotrichia</taxon>
        <taxon>Euplotida</taxon>
        <taxon>Euplotidae</taxon>
        <taxon>Moneuplotes</taxon>
    </lineage>
</organism>
<feature type="compositionally biased region" description="Polar residues" evidence="1">
    <location>
        <begin position="47"/>
        <end position="59"/>
    </location>
</feature>
<feature type="region of interest" description="Disordered" evidence="1">
    <location>
        <begin position="1"/>
        <end position="114"/>
    </location>
</feature>
<dbReference type="Proteomes" id="UP001295684">
    <property type="component" value="Unassembled WGS sequence"/>
</dbReference>
<reference evidence="2" key="1">
    <citation type="submission" date="2023-07" db="EMBL/GenBank/DDBJ databases">
        <authorList>
            <consortium name="AG Swart"/>
            <person name="Singh M."/>
            <person name="Singh A."/>
            <person name="Seah K."/>
            <person name="Emmerich C."/>
        </authorList>
    </citation>
    <scope>NUCLEOTIDE SEQUENCE</scope>
    <source>
        <strain evidence="2">DP1</strain>
    </source>
</reference>
<evidence type="ECO:0000256" key="1">
    <source>
        <dbReference type="SAM" id="MobiDB-lite"/>
    </source>
</evidence>
<keyword evidence="3" id="KW-1185">Reference proteome</keyword>
<evidence type="ECO:0000313" key="3">
    <source>
        <dbReference type="Proteomes" id="UP001295684"/>
    </source>
</evidence>
<feature type="compositionally biased region" description="Basic residues" evidence="1">
    <location>
        <begin position="60"/>
        <end position="79"/>
    </location>
</feature>
<protein>
    <submittedName>
        <fullName evidence="2">Uncharacterized protein</fullName>
    </submittedName>
</protein>
<comment type="caution">
    <text evidence="2">The sequence shown here is derived from an EMBL/GenBank/DDBJ whole genome shotgun (WGS) entry which is preliminary data.</text>
</comment>